<dbReference type="EMBL" id="AWQQ01000056">
    <property type="protein sequence ID" value="PHJ38069.1"/>
    <property type="molecule type" value="Genomic_DNA"/>
</dbReference>
<keyword evidence="1" id="KW-0472">Membrane</keyword>
<keyword evidence="1" id="KW-1133">Transmembrane helix</keyword>
<gene>
    <name evidence="2" type="ORF">P378_12055</name>
</gene>
<feature type="transmembrane region" description="Helical" evidence="1">
    <location>
        <begin position="122"/>
        <end position="142"/>
    </location>
</feature>
<dbReference type="RefSeq" id="WP_099083253.1">
    <property type="nucleotide sequence ID" value="NZ_AWQQ01000056.1"/>
</dbReference>
<sequence length="147" mass="16762">MGNIPFSLYISLAYLEGISVLFFLFVFLKVHWSKKELIIFSGAYAISTFLLRKLPISFGIHSLILVCLVSGFLTYYYKTKLSSAVFGLILVFSIIIITEIISAFLISKLFLLNYNTILGEPLWWFLSGLPHVVIIIILSMLIRKFGR</sequence>
<feature type="transmembrane region" description="Helical" evidence="1">
    <location>
        <begin position="6"/>
        <end position="28"/>
    </location>
</feature>
<dbReference type="OrthoDB" id="1787445at2"/>
<feature type="transmembrane region" description="Helical" evidence="1">
    <location>
        <begin position="84"/>
        <end position="110"/>
    </location>
</feature>
<accession>A0A2C6MA62</accession>
<name>A0A2C6MA62_9FIRM</name>
<comment type="caution">
    <text evidence="2">The sequence shown here is derived from an EMBL/GenBank/DDBJ whole genome shotgun (WGS) entry which is preliminary data.</text>
</comment>
<protein>
    <recommendedName>
        <fullName evidence="4">Rod shape-determining protein MreD</fullName>
    </recommendedName>
</protein>
<dbReference type="Proteomes" id="UP000222564">
    <property type="component" value="Unassembled WGS sequence"/>
</dbReference>
<feature type="transmembrane region" description="Helical" evidence="1">
    <location>
        <begin position="60"/>
        <end position="77"/>
    </location>
</feature>
<keyword evidence="3" id="KW-1185">Reference proteome</keyword>
<keyword evidence="1" id="KW-0812">Transmembrane</keyword>
<proteinExistence type="predicted"/>
<evidence type="ECO:0008006" key="4">
    <source>
        <dbReference type="Google" id="ProtNLM"/>
    </source>
</evidence>
<evidence type="ECO:0000313" key="3">
    <source>
        <dbReference type="Proteomes" id="UP000222564"/>
    </source>
</evidence>
<organism evidence="2 3">
    <name type="scientific">Desulforamulus profundi</name>
    <dbReference type="NCBI Taxonomy" id="1383067"/>
    <lineage>
        <taxon>Bacteria</taxon>
        <taxon>Bacillati</taxon>
        <taxon>Bacillota</taxon>
        <taxon>Clostridia</taxon>
        <taxon>Eubacteriales</taxon>
        <taxon>Peptococcaceae</taxon>
        <taxon>Desulforamulus</taxon>
    </lineage>
</organism>
<evidence type="ECO:0000256" key="1">
    <source>
        <dbReference type="SAM" id="Phobius"/>
    </source>
</evidence>
<reference evidence="2 3" key="1">
    <citation type="submission" date="2013-09" db="EMBL/GenBank/DDBJ databases">
        <title>Biodegradation of hydrocarbons in the deep terrestrial subsurface : characterization of a microbial consortium composed of two Desulfotomaculum species originating from a deep geological formation.</title>
        <authorList>
            <person name="Aullo T."/>
            <person name="Berlendis S."/>
            <person name="Lascourreges J.-F."/>
            <person name="Dessort D."/>
            <person name="Saint-Laurent S."/>
            <person name="Schraauwers B."/>
            <person name="Mas J."/>
            <person name="Magot M."/>
            <person name="Ranchou-Peyruse A."/>
        </authorList>
    </citation>
    <scope>NUCLEOTIDE SEQUENCE [LARGE SCALE GENOMIC DNA]</scope>
    <source>
        <strain evidence="2 3">Bs107</strain>
    </source>
</reference>
<evidence type="ECO:0000313" key="2">
    <source>
        <dbReference type="EMBL" id="PHJ38069.1"/>
    </source>
</evidence>
<dbReference type="AlphaFoldDB" id="A0A2C6MA62"/>